<reference evidence="3" key="2">
    <citation type="submission" date="2022-01" db="EMBL/GenBank/DDBJ databases">
        <authorList>
            <person name="Yamashiro T."/>
            <person name="Shiraishi A."/>
            <person name="Satake H."/>
            <person name="Nakayama K."/>
        </authorList>
    </citation>
    <scope>NUCLEOTIDE SEQUENCE</scope>
</reference>
<proteinExistence type="predicted"/>
<organism evidence="3 4">
    <name type="scientific">Tanacetum coccineum</name>
    <dbReference type="NCBI Taxonomy" id="301880"/>
    <lineage>
        <taxon>Eukaryota</taxon>
        <taxon>Viridiplantae</taxon>
        <taxon>Streptophyta</taxon>
        <taxon>Embryophyta</taxon>
        <taxon>Tracheophyta</taxon>
        <taxon>Spermatophyta</taxon>
        <taxon>Magnoliopsida</taxon>
        <taxon>eudicotyledons</taxon>
        <taxon>Gunneridae</taxon>
        <taxon>Pentapetalae</taxon>
        <taxon>asterids</taxon>
        <taxon>campanulids</taxon>
        <taxon>Asterales</taxon>
        <taxon>Asteraceae</taxon>
        <taxon>Asteroideae</taxon>
        <taxon>Anthemideae</taxon>
        <taxon>Anthemidinae</taxon>
        <taxon>Tanacetum</taxon>
    </lineage>
</organism>
<keyword evidence="4" id="KW-1185">Reference proteome</keyword>
<accession>A0ABQ5B2I4</accession>
<gene>
    <name evidence="3" type="ORF">Tco_0842819</name>
</gene>
<evidence type="ECO:0000256" key="2">
    <source>
        <dbReference type="SAM" id="MobiDB-lite"/>
    </source>
</evidence>
<dbReference type="EMBL" id="BQNB010012824">
    <property type="protein sequence ID" value="GJT08357.1"/>
    <property type="molecule type" value="Genomic_DNA"/>
</dbReference>
<keyword evidence="1" id="KW-0175">Coiled coil</keyword>
<protein>
    <submittedName>
        <fullName evidence="3">Uncharacterized protein</fullName>
    </submittedName>
</protein>
<evidence type="ECO:0000256" key="1">
    <source>
        <dbReference type="SAM" id="Coils"/>
    </source>
</evidence>
<dbReference type="Proteomes" id="UP001151760">
    <property type="component" value="Unassembled WGS sequence"/>
</dbReference>
<comment type="caution">
    <text evidence="3">The sequence shown here is derived from an EMBL/GenBank/DDBJ whole genome shotgun (WGS) entry which is preliminary data.</text>
</comment>
<feature type="region of interest" description="Disordered" evidence="2">
    <location>
        <begin position="88"/>
        <end position="107"/>
    </location>
</feature>
<evidence type="ECO:0000313" key="3">
    <source>
        <dbReference type="EMBL" id="GJT08357.1"/>
    </source>
</evidence>
<sequence length="161" mass="19174">MKKKDLIRLDEEITHKLQAEIDEEEKNTRDEEEKIDEANIAWDDIQAKVDTDYQIAERVQAEEQELFTIKQKATLFKELLEQRRKDFAAKRAEKKRNKPPTKTQQKKTMITYLKNMEDEEEVAIDVVPLATRSSSIVDWKIHKERKKSYYQIMRADGKSQM</sequence>
<name>A0ABQ5B2I4_9ASTR</name>
<evidence type="ECO:0000313" key="4">
    <source>
        <dbReference type="Proteomes" id="UP001151760"/>
    </source>
</evidence>
<reference evidence="3" key="1">
    <citation type="journal article" date="2022" name="Int. J. Mol. Sci.">
        <title>Draft Genome of Tanacetum Coccineum: Genomic Comparison of Closely Related Tanacetum-Family Plants.</title>
        <authorList>
            <person name="Yamashiro T."/>
            <person name="Shiraishi A."/>
            <person name="Nakayama K."/>
            <person name="Satake H."/>
        </authorList>
    </citation>
    <scope>NUCLEOTIDE SEQUENCE</scope>
</reference>
<feature type="coiled-coil region" evidence="1">
    <location>
        <begin position="14"/>
        <end position="41"/>
    </location>
</feature>